<feature type="domain" description="Peptide methionine sulphoxide reductase MsrA" evidence="5">
    <location>
        <begin position="49"/>
        <end position="202"/>
    </location>
</feature>
<dbReference type="PANTHER" id="PTHR42799">
    <property type="entry name" value="MITOCHONDRIAL PEPTIDE METHIONINE SULFOXIDE REDUCTASE"/>
    <property type="match status" value="1"/>
</dbReference>
<dbReference type="GO" id="GO:0033744">
    <property type="term" value="F:L-methionine:thioredoxin-disulfide S-oxidoreductase activity"/>
    <property type="evidence" value="ECO:0007669"/>
    <property type="project" value="RHEA"/>
</dbReference>
<sequence length="214" mass="23726">MGFLQFSRPPVVTADTALRGRDIPVLPHPRPHTVLGTAIDAPPAEGQEEAYLALGCYWGAEKIFWELGAETTAVGFMGGYTKNPTYMEVCTGLTGHTETVRVVFDPEKISYAQILQAFFESHDPTTLNRQGNDRGTQYRSAVFATTDEQYETALKIRDLYQTVLDEAGRDAIVTEVHEPGQTFYYAEDDHQQYLDKNPGGYNCHARTGLACPVA</sequence>
<evidence type="ECO:0000256" key="1">
    <source>
        <dbReference type="ARBA" id="ARBA00023002"/>
    </source>
</evidence>
<dbReference type="SUPFAM" id="SSF55068">
    <property type="entry name" value="Peptide methionine sulfoxide reductase"/>
    <property type="match status" value="1"/>
</dbReference>
<dbReference type="KEGG" id="fsl:EJO69_10585"/>
<dbReference type="PANTHER" id="PTHR42799:SF2">
    <property type="entry name" value="MITOCHONDRIAL PEPTIDE METHIONINE SULFOXIDE REDUCTASE"/>
    <property type="match status" value="1"/>
</dbReference>
<dbReference type="NCBIfam" id="TIGR00401">
    <property type="entry name" value="msrA"/>
    <property type="match status" value="1"/>
</dbReference>
<dbReference type="InterPro" id="IPR036509">
    <property type="entry name" value="Met_Sox_Rdtase_MsrA_sf"/>
</dbReference>
<dbReference type="GO" id="GO:0005737">
    <property type="term" value="C:cytoplasm"/>
    <property type="evidence" value="ECO:0007669"/>
    <property type="project" value="TreeGrafter"/>
</dbReference>
<proteinExistence type="inferred from homology"/>
<protein>
    <recommendedName>
        <fullName evidence="4">Peptide methionine sulfoxide reductase MsrA</fullName>
        <shortName evidence="4">Protein-methionine-S-oxide reductase</shortName>
        <ecNumber evidence="4">1.8.4.11</ecNumber>
    </recommendedName>
    <alternativeName>
        <fullName evidence="4">Peptide-methionine (S)-S-oxide reductase</fullName>
        <shortName evidence="4">Peptide Met(O) reductase</shortName>
    </alternativeName>
</protein>
<dbReference type="EC" id="1.8.4.11" evidence="4"/>
<feature type="active site" evidence="4">
    <location>
        <position position="56"/>
    </location>
</feature>
<dbReference type="EMBL" id="CP034438">
    <property type="protein sequence ID" value="AZN30698.1"/>
    <property type="molecule type" value="Genomic_DNA"/>
</dbReference>
<evidence type="ECO:0000313" key="7">
    <source>
        <dbReference type="Proteomes" id="UP000270021"/>
    </source>
</evidence>
<comment type="catalytic activity">
    <reaction evidence="2 4">
        <text>L-methionyl-[protein] + [thioredoxin]-disulfide + H2O = L-methionyl-(S)-S-oxide-[protein] + [thioredoxin]-dithiol</text>
        <dbReference type="Rhea" id="RHEA:14217"/>
        <dbReference type="Rhea" id="RHEA-COMP:10698"/>
        <dbReference type="Rhea" id="RHEA-COMP:10700"/>
        <dbReference type="Rhea" id="RHEA-COMP:12313"/>
        <dbReference type="Rhea" id="RHEA-COMP:12315"/>
        <dbReference type="ChEBI" id="CHEBI:15377"/>
        <dbReference type="ChEBI" id="CHEBI:16044"/>
        <dbReference type="ChEBI" id="CHEBI:29950"/>
        <dbReference type="ChEBI" id="CHEBI:44120"/>
        <dbReference type="ChEBI" id="CHEBI:50058"/>
        <dbReference type="EC" id="1.8.4.11"/>
    </reaction>
</comment>
<accession>A0A3S8ZB28</accession>
<reference evidence="6 7" key="1">
    <citation type="submission" date="2018-12" db="EMBL/GenBank/DDBJ databases">
        <title>Complete genome sequence of Flaviflexus salsibiostraticola KCTC 33148.</title>
        <authorList>
            <person name="Bae J.-W."/>
        </authorList>
    </citation>
    <scope>NUCLEOTIDE SEQUENCE [LARGE SCALE GENOMIC DNA]</scope>
    <source>
        <strain evidence="6 7">KCTC 33148</strain>
    </source>
</reference>
<dbReference type="OrthoDB" id="4174719at2"/>
<evidence type="ECO:0000259" key="5">
    <source>
        <dbReference type="Pfam" id="PF01625"/>
    </source>
</evidence>
<dbReference type="Proteomes" id="UP000270021">
    <property type="component" value="Chromosome"/>
</dbReference>
<dbReference type="GO" id="GO:0008113">
    <property type="term" value="F:peptide-methionine (S)-S-oxide reductase activity"/>
    <property type="evidence" value="ECO:0007669"/>
    <property type="project" value="UniProtKB-UniRule"/>
</dbReference>
<keyword evidence="7" id="KW-1185">Reference proteome</keyword>
<name>A0A3S8ZB28_9ACTO</name>
<evidence type="ECO:0000256" key="3">
    <source>
        <dbReference type="ARBA" id="ARBA00048782"/>
    </source>
</evidence>
<organism evidence="6 7">
    <name type="scientific">Flaviflexus salsibiostraticola</name>
    <dbReference type="NCBI Taxonomy" id="1282737"/>
    <lineage>
        <taxon>Bacteria</taxon>
        <taxon>Bacillati</taxon>
        <taxon>Actinomycetota</taxon>
        <taxon>Actinomycetes</taxon>
        <taxon>Actinomycetales</taxon>
        <taxon>Actinomycetaceae</taxon>
        <taxon>Flaviflexus</taxon>
    </lineage>
</organism>
<evidence type="ECO:0000256" key="2">
    <source>
        <dbReference type="ARBA" id="ARBA00047806"/>
    </source>
</evidence>
<evidence type="ECO:0000256" key="4">
    <source>
        <dbReference type="HAMAP-Rule" id="MF_01401"/>
    </source>
</evidence>
<comment type="function">
    <text evidence="4">Has an important function as a repair enzyme for proteins that have been inactivated by oxidation. Catalyzes the reversible oxidation-reduction of methionine sulfoxide in proteins to methionine.</text>
</comment>
<dbReference type="RefSeq" id="WP_126041678.1">
    <property type="nucleotide sequence ID" value="NZ_CP034438.1"/>
</dbReference>
<evidence type="ECO:0000313" key="6">
    <source>
        <dbReference type="EMBL" id="AZN30698.1"/>
    </source>
</evidence>
<dbReference type="Pfam" id="PF01625">
    <property type="entry name" value="PMSR"/>
    <property type="match status" value="1"/>
</dbReference>
<keyword evidence="1 4" id="KW-0560">Oxidoreductase</keyword>
<gene>
    <name evidence="4 6" type="primary">msrA</name>
    <name evidence="6" type="ORF">EJO69_10585</name>
</gene>
<dbReference type="GO" id="GO:0034599">
    <property type="term" value="P:cellular response to oxidative stress"/>
    <property type="evidence" value="ECO:0007669"/>
    <property type="project" value="TreeGrafter"/>
</dbReference>
<dbReference type="AlphaFoldDB" id="A0A3S8ZB28"/>
<dbReference type="InterPro" id="IPR050162">
    <property type="entry name" value="MsrA_MetSO_reductase"/>
</dbReference>
<dbReference type="HAMAP" id="MF_01401">
    <property type="entry name" value="MsrA"/>
    <property type="match status" value="1"/>
</dbReference>
<dbReference type="InterPro" id="IPR002569">
    <property type="entry name" value="Met_Sox_Rdtase_MsrA_dom"/>
</dbReference>
<dbReference type="Gene3D" id="3.30.1060.10">
    <property type="entry name" value="Peptide methionine sulphoxide reductase MsrA"/>
    <property type="match status" value="1"/>
</dbReference>
<comment type="catalytic activity">
    <reaction evidence="3 4">
        <text>[thioredoxin]-disulfide + L-methionine + H2O = L-methionine (S)-S-oxide + [thioredoxin]-dithiol</text>
        <dbReference type="Rhea" id="RHEA:19993"/>
        <dbReference type="Rhea" id="RHEA-COMP:10698"/>
        <dbReference type="Rhea" id="RHEA-COMP:10700"/>
        <dbReference type="ChEBI" id="CHEBI:15377"/>
        <dbReference type="ChEBI" id="CHEBI:29950"/>
        <dbReference type="ChEBI" id="CHEBI:50058"/>
        <dbReference type="ChEBI" id="CHEBI:57844"/>
        <dbReference type="ChEBI" id="CHEBI:58772"/>
        <dbReference type="EC" id="1.8.4.11"/>
    </reaction>
</comment>
<comment type="similarity">
    <text evidence="4">Belongs to the MsrA Met sulfoxide reductase family.</text>
</comment>